<keyword evidence="17" id="KW-0675">Receptor</keyword>
<dbReference type="SUPFAM" id="SSF56935">
    <property type="entry name" value="Porins"/>
    <property type="match status" value="1"/>
</dbReference>
<evidence type="ECO:0000256" key="2">
    <source>
        <dbReference type="ARBA" id="ARBA00022448"/>
    </source>
</evidence>
<evidence type="ECO:0000256" key="10">
    <source>
        <dbReference type="ARBA" id="ARBA00023136"/>
    </source>
</evidence>
<dbReference type="Pfam" id="PF00593">
    <property type="entry name" value="TonB_dep_Rec_b-barrel"/>
    <property type="match status" value="1"/>
</dbReference>
<gene>
    <name evidence="17" type="ORF">OQ497_06095</name>
</gene>
<sequence length="817" mass="90326">MRLSSSPSLHRAALWLFCSPLALSVAHAAGNTRHVHATHTTHNRSQVQVKPAAAMPLVAGAPHRQARRRATQVASGGSEQIIATGRHTRSEQTVGHTEMQRILPGINPLKALQILPGVVFNNADPWGNNEQNMSLFVHGFNQSQLGFTLDGIPLGDQSYGNYNGLSPQRAAISENIGSASVATGAGALGTASTSNLGGTLEFTTQDPLHRAGGQLNQTFGSWSTFRTFARIDTGDFGNGNSAYVSWARQDARAWDFAGHQGGNQVNAKFVHEDKKNKVTVFFDWSNKVEPNEDGIVMPNGGSLYVRPFMYPNLNQALQYYNSSEYKQAGLNYRNYYSAAQREDFLMYTKWHHDFSENLKWDTSFYYHHDLGEGVVAGPISAAGLPAMFSSYFPGQDLKTVFGGSGIATRTTEYWDNRGGVISNLSYKLGHHHIELGGWYERNNNTQARRWYPFSASDPTTPYDRQHNPLIKQYTNNFYTNTWTTHLQDNWQVTKNFLLNAGFKSELVYTNGTLPVSAIPGSLSPKTAITVPGGTISTVKPFLPSFGALWNITKHEQWFANIQENVRSFQAAGYGNATPWGVTSQEAFEDFKRHGKAESSWTYETGLRTNRRVHFGPLTNISGQLEYYHVHFSNRLLAVASTQTLSSIVGSATTLTNVGSVTTDGMDFSFTAQFGNHFSFYNALSYNKSVYNDNYITGSTVVHTAGRNVADVPNWTEKFVASTHWGNFDAQFVGDVVGKRYTTFTNDLHASAYALFSLNAGYNITGIPHVRNLRIQGNVTNLTNEKGWSTINANNASGQYTAFPIAPRMYFLTISSTF</sequence>
<dbReference type="Pfam" id="PF07715">
    <property type="entry name" value="Plug"/>
    <property type="match status" value="1"/>
</dbReference>
<comment type="subcellular location">
    <subcellularLocation>
        <location evidence="1 12">Cell outer membrane</location>
        <topology evidence="1 12">Multi-pass membrane protein</topology>
    </subcellularLocation>
</comment>
<evidence type="ECO:0000256" key="9">
    <source>
        <dbReference type="ARBA" id="ARBA00023077"/>
    </source>
</evidence>
<organism evidence="17 18">
    <name type="scientific">Acetobacter thailandicus</name>
    <dbReference type="NCBI Taxonomy" id="1502842"/>
    <lineage>
        <taxon>Bacteria</taxon>
        <taxon>Pseudomonadati</taxon>
        <taxon>Pseudomonadota</taxon>
        <taxon>Alphaproteobacteria</taxon>
        <taxon>Acetobacterales</taxon>
        <taxon>Acetobacteraceae</taxon>
        <taxon>Acetobacter</taxon>
    </lineage>
</organism>
<dbReference type="EMBL" id="JAPIUZ010000002">
    <property type="protein sequence ID" value="MCX2563532.1"/>
    <property type="molecule type" value="Genomic_DNA"/>
</dbReference>
<keyword evidence="2 12" id="KW-0813">Transport</keyword>
<evidence type="ECO:0000256" key="4">
    <source>
        <dbReference type="ARBA" id="ARBA00022496"/>
    </source>
</evidence>
<evidence type="ECO:0000256" key="5">
    <source>
        <dbReference type="ARBA" id="ARBA00022692"/>
    </source>
</evidence>
<evidence type="ECO:0000256" key="8">
    <source>
        <dbReference type="ARBA" id="ARBA00023065"/>
    </source>
</evidence>
<keyword evidence="18" id="KW-1185">Reference proteome</keyword>
<feature type="domain" description="TonB-dependent receptor-like beta-barrel" evidence="15">
    <location>
        <begin position="314"/>
        <end position="781"/>
    </location>
</feature>
<evidence type="ECO:0000313" key="18">
    <source>
        <dbReference type="Proteomes" id="UP001301152"/>
    </source>
</evidence>
<dbReference type="Gene3D" id="2.40.170.20">
    <property type="entry name" value="TonB-dependent receptor, beta-barrel domain"/>
    <property type="match status" value="1"/>
</dbReference>
<keyword evidence="4" id="KW-0410">Iron transport</keyword>
<keyword evidence="8" id="KW-0406">Ion transport</keyword>
<dbReference type="Proteomes" id="UP001301152">
    <property type="component" value="Unassembled WGS sequence"/>
</dbReference>
<evidence type="ECO:0000259" key="15">
    <source>
        <dbReference type="Pfam" id="PF00593"/>
    </source>
</evidence>
<dbReference type="InterPro" id="IPR012910">
    <property type="entry name" value="Plug_dom"/>
</dbReference>
<keyword evidence="10 12" id="KW-0472">Membrane</keyword>
<dbReference type="InterPro" id="IPR037066">
    <property type="entry name" value="Plug_dom_sf"/>
</dbReference>
<dbReference type="InterPro" id="IPR036942">
    <property type="entry name" value="Beta-barrel_TonB_sf"/>
</dbReference>
<dbReference type="PROSITE" id="PS52016">
    <property type="entry name" value="TONB_DEPENDENT_REC_3"/>
    <property type="match status" value="1"/>
</dbReference>
<dbReference type="PANTHER" id="PTHR32552:SF89">
    <property type="entry name" value="CATECHOLATE SIDEROPHORE RECEPTOR FIU"/>
    <property type="match status" value="1"/>
</dbReference>
<dbReference type="InterPro" id="IPR039426">
    <property type="entry name" value="TonB-dep_rcpt-like"/>
</dbReference>
<accession>A0ABT3QE19</accession>
<evidence type="ECO:0000313" key="17">
    <source>
        <dbReference type="EMBL" id="MCX2563532.1"/>
    </source>
</evidence>
<keyword evidence="6 14" id="KW-0732">Signal</keyword>
<reference evidence="17 18" key="1">
    <citation type="submission" date="2022-11" db="EMBL/GenBank/DDBJ databases">
        <title>Genome sequencing of Acetobacter type strain.</title>
        <authorList>
            <person name="Heo J."/>
            <person name="Lee D."/>
            <person name="Han B.-H."/>
            <person name="Hong S.-B."/>
            <person name="Kwon S.-W."/>
        </authorList>
    </citation>
    <scope>NUCLEOTIDE SEQUENCE [LARGE SCALE GENOMIC DNA]</scope>
    <source>
        <strain evidence="17 18">KACC 21253</strain>
    </source>
</reference>
<feature type="chain" id="PRO_5045603413" evidence="14">
    <location>
        <begin position="29"/>
        <end position="817"/>
    </location>
</feature>
<evidence type="ECO:0000256" key="13">
    <source>
        <dbReference type="RuleBase" id="RU003357"/>
    </source>
</evidence>
<keyword evidence="5 12" id="KW-0812">Transmembrane</keyword>
<keyword evidence="9 13" id="KW-0798">TonB box</keyword>
<evidence type="ECO:0000256" key="12">
    <source>
        <dbReference type="PROSITE-ProRule" id="PRU01360"/>
    </source>
</evidence>
<evidence type="ECO:0000256" key="7">
    <source>
        <dbReference type="ARBA" id="ARBA00023004"/>
    </source>
</evidence>
<feature type="signal peptide" evidence="14">
    <location>
        <begin position="1"/>
        <end position="28"/>
    </location>
</feature>
<evidence type="ECO:0000256" key="1">
    <source>
        <dbReference type="ARBA" id="ARBA00004571"/>
    </source>
</evidence>
<evidence type="ECO:0000256" key="3">
    <source>
        <dbReference type="ARBA" id="ARBA00022452"/>
    </source>
</evidence>
<dbReference type="RefSeq" id="WP_173559165.1">
    <property type="nucleotide sequence ID" value="NZ_JAPIUZ010000002.1"/>
</dbReference>
<evidence type="ECO:0000256" key="6">
    <source>
        <dbReference type="ARBA" id="ARBA00022729"/>
    </source>
</evidence>
<keyword evidence="11 12" id="KW-0998">Cell outer membrane</keyword>
<proteinExistence type="inferred from homology"/>
<evidence type="ECO:0000256" key="14">
    <source>
        <dbReference type="SAM" id="SignalP"/>
    </source>
</evidence>
<dbReference type="PANTHER" id="PTHR32552">
    <property type="entry name" value="FERRICHROME IRON RECEPTOR-RELATED"/>
    <property type="match status" value="1"/>
</dbReference>
<feature type="domain" description="TonB-dependent receptor plug" evidence="16">
    <location>
        <begin position="89"/>
        <end position="191"/>
    </location>
</feature>
<comment type="similarity">
    <text evidence="12 13">Belongs to the TonB-dependent receptor family.</text>
</comment>
<keyword evidence="7" id="KW-0408">Iron</keyword>
<evidence type="ECO:0000259" key="16">
    <source>
        <dbReference type="Pfam" id="PF07715"/>
    </source>
</evidence>
<keyword evidence="3 12" id="KW-1134">Transmembrane beta strand</keyword>
<dbReference type="InterPro" id="IPR000531">
    <property type="entry name" value="Beta-barrel_TonB"/>
</dbReference>
<protein>
    <submittedName>
        <fullName evidence="17">TonB-dependent receptor</fullName>
    </submittedName>
</protein>
<comment type="caution">
    <text evidence="17">The sequence shown here is derived from an EMBL/GenBank/DDBJ whole genome shotgun (WGS) entry which is preliminary data.</text>
</comment>
<evidence type="ECO:0000256" key="11">
    <source>
        <dbReference type="ARBA" id="ARBA00023237"/>
    </source>
</evidence>
<dbReference type="Gene3D" id="2.170.130.10">
    <property type="entry name" value="TonB-dependent receptor, plug domain"/>
    <property type="match status" value="1"/>
</dbReference>
<name>A0ABT3QE19_9PROT</name>